<keyword evidence="5 7" id="KW-1133">Transmembrane helix</keyword>
<evidence type="ECO:0008006" key="10">
    <source>
        <dbReference type="Google" id="ProtNLM"/>
    </source>
</evidence>
<evidence type="ECO:0000256" key="1">
    <source>
        <dbReference type="ARBA" id="ARBA00004141"/>
    </source>
</evidence>
<keyword evidence="4" id="KW-0130">Cell adhesion</keyword>
<accession>A0A9N9RQ69</accession>
<evidence type="ECO:0000256" key="3">
    <source>
        <dbReference type="ARBA" id="ARBA00022692"/>
    </source>
</evidence>
<dbReference type="GO" id="GO:0042246">
    <property type="term" value="P:tissue regeneration"/>
    <property type="evidence" value="ECO:0007669"/>
    <property type="project" value="InterPro"/>
</dbReference>
<name>A0A9N9RQ69_9DIPT</name>
<proteinExistence type="inferred from homology"/>
<dbReference type="GO" id="GO:0007155">
    <property type="term" value="P:cell adhesion"/>
    <property type="evidence" value="ECO:0007669"/>
    <property type="project" value="UniProtKB-KW"/>
</dbReference>
<dbReference type="EMBL" id="OU895877">
    <property type="protein sequence ID" value="CAG9800426.1"/>
    <property type="molecule type" value="Genomic_DNA"/>
</dbReference>
<dbReference type="InterPro" id="IPR007007">
    <property type="entry name" value="Ninjurin"/>
</dbReference>
<evidence type="ECO:0000256" key="6">
    <source>
        <dbReference type="ARBA" id="ARBA00023136"/>
    </source>
</evidence>
<dbReference type="GO" id="GO:0016020">
    <property type="term" value="C:membrane"/>
    <property type="evidence" value="ECO:0007669"/>
    <property type="project" value="UniProtKB-SubCell"/>
</dbReference>
<evidence type="ECO:0000256" key="2">
    <source>
        <dbReference type="ARBA" id="ARBA00008141"/>
    </source>
</evidence>
<comment type="subcellular location">
    <subcellularLocation>
        <location evidence="1">Membrane</location>
        <topology evidence="1">Multi-pass membrane protein</topology>
    </subcellularLocation>
</comment>
<reference evidence="8" key="1">
    <citation type="submission" date="2022-01" db="EMBL/GenBank/DDBJ databases">
        <authorList>
            <person name="King R."/>
        </authorList>
    </citation>
    <scope>NUCLEOTIDE SEQUENCE</scope>
</reference>
<comment type="similarity">
    <text evidence="2">Belongs to the ninjurin family.</text>
</comment>
<evidence type="ECO:0000256" key="5">
    <source>
        <dbReference type="ARBA" id="ARBA00022989"/>
    </source>
</evidence>
<evidence type="ECO:0000256" key="7">
    <source>
        <dbReference type="SAM" id="Phobius"/>
    </source>
</evidence>
<keyword evidence="6 7" id="KW-0472">Membrane</keyword>
<keyword evidence="3 7" id="KW-0812">Transmembrane</keyword>
<dbReference type="PANTHER" id="PTHR12316:SF20">
    <property type="entry name" value="NINJURIN-A"/>
    <property type="match status" value="1"/>
</dbReference>
<dbReference type="AlphaFoldDB" id="A0A9N9RQ69"/>
<dbReference type="PANTHER" id="PTHR12316">
    <property type="entry name" value="NINJURIN-RELATED"/>
    <property type="match status" value="1"/>
</dbReference>
<feature type="transmembrane region" description="Helical" evidence="7">
    <location>
        <begin position="180"/>
        <end position="204"/>
    </location>
</feature>
<feature type="transmembrane region" description="Helical" evidence="7">
    <location>
        <begin position="225"/>
        <end position="243"/>
    </location>
</feature>
<dbReference type="OrthoDB" id="6114058at2759"/>
<evidence type="ECO:0000313" key="9">
    <source>
        <dbReference type="Proteomes" id="UP001153620"/>
    </source>
</evidence>
<evidence type="ECO:0000313" key="8">
    <source>
        <dbReference type="EMBL" id="CAG9800426.1"/>
    </source>
</evidence>
<organism evidence="8 9">
    <name type="scientific">Chironomus riparius</name>
    <dbReference type="NCBI Taxonomy" id="315576"/>
    <lineage>
        <taxon>Eukaryota</taxon>
        <taxon>Metazoa</taxon>
        <taxon>Ecdysozoa</taxon>
        <taxon>Arthropoda</taxon>
        <taxon>Hexapoda</taxon>
        <taxon>Insecta</taxon>
        <taxon>Pterygota</taxon>
        <taxon>Neoptera</taxon>
        <taxon>Endopterygota</taxon>
        <taxon>Diptera</taxon>
        <taxon>Nematocera</taxon>
        <taxon>Chironomoidea</taxon>
        <taxon>Chironomidae</taxon>
        <taxon>Chironominae</taxon>
        <taxon>Chironomus</taxon>
    </lineage>
</organism>
<sequence>MQAKIIDFASDRLVNALQKIDKNDVKKVMTNVSNKVQSKNSKAPSNPPLDRVTSSDEYCAMLRNEFDFLPPSYNDERQRGILKNKRYDTKFSVEGSVNESVNKEEIFEEGKQSNQDSISNNIENFDEAVRPADSTKHYQNEVQSFVQKKNVAQGMMDLALLSSNCNQLRYVLDMNYMHPYYLTSLTLIGTSLALQIIVGLALLYSNGYNLKRQSHMNAATRISNLSIVGVFVITVINVLIAAFNGTNIPHTPPTSISNITESMMDAPVAEVPMMMQDDAV</sequence>
<reference evidence="8" key="2">
    <citation type="submission" date="2022-10" db="EMBL/GenBank/DDBJ databases">
        <authorList>
            <consortium name="ENA_rothamsted_submissions"/>
            <consortium name="culmorum"/>
            <person name="King R."/>
        </authorList>
    </citation>
    <scope>NUCLEOTIDE SEQUENCE</scope>
</reference>
<dbReference type="Proteomes" id="UP001153620">
    <property type="component" value="Chromosome 1"/>
</dbReference>
<evidence type="ECO:0000256" key="4">
    <source>
        <dbReference type="ARBA" id="ARBA00022889"/>
    </source>
</evidence>
<protein>
    <recommendedName>
        <fullName evidence="10">Ninjurin a</fullName>
    </recommendedName>
</protein>
<dbReference type="Pfam" id="PF04923">
    <property type="entry name" value="Ninjurin"/>
    <property type="match status" value="1"/>
</dbReference>
<gene>
    <name evidence="8" type="ORF">CHIRRI_LOCUS3369</name>
</gene>
<keyword evidence="9" id="KW-1185">Reference proteome</keyword>